<accession>A0A6P8HC07</accession>
<dbReference type="InterPro" id="IPR013083">
    <property type="entry name" value="Znf_RING/FYVE/PHD"/>
</dbReference>
<feature type="region of interest" description="Disordered" evidence="5">
    <location>
        <begin position="289"/>
        <end position="356"/>
    </location>
</feature>
<dbReference type="GO" id="GO:0006513">
    <property type="term" value="P:protein monoubiquitination"/>
    <property type="evidence" value="ECO:0007669"/>
    <property type="project" value="InterPro"/>
</dbReference>
<dbReference type="Gene3D" id="3.30.40.10">
    <property type="entry name" value="Zinc/RING finger domain, C3HC4 (zinc finger)"/>
    <property type="match status" value="1"/>
</dbReference>
<keyword evidence="1 3" id="KW-0479">Metal-binding</keyword>
<dbReference type="PANTHER" id="PTHR14609">
    <property type="entry name" value="RING FINGER PROTEIN 219"/>
    <property type="match status" value="1"/>
</dbReference>
<evidence type="ECO:0000256" key="2">
    <source>
        <dbReference type="ARBA" id="ARBA00022833"/>
    </source>
</evidence>
<protein>
    <submittedName>
        <fullName evidence="8">ORC ubiquitin ligase 1-like isoform X1</fullName>
    </submittedName>
</protein>
<keyword evidence="4" id="KW-0175">Coiled coil</keyword>
<proteinExistence type="predicted"/>
<evidence type="ECO:0000256" key="3">
    <source>
        <dbReference type="PROSITE-ProRule" id="PRU00175"/>
    </source>
</evidence>
<dbReference type="InParanoid" id="A0A6P8HC07"/>
<feature type="domain" description="RING-type" evidence="6">
    <location>
        <begin position="46"/>
        <end position="84"/>
    </location>
</feature>
<dbReference type="Proteomes" id="UP000515163">
    <property type="component" value="Unplaced"/>
</dbReference>
<evidence type="ECO:0000313" key="8">
    <source>
        <dbReference type="RefSeq" id="XP_031550035.1"/>
    </source>
</evidence>
<name>A0A6P8HC07_ACTTE</name>
<feature type="coiled-coil region" evidence="4">
    <location>
        <begin position="185"/>
        <end position="282"/>
    </location>
</feature>
<keyword evidence="2" id="KW-0862">Zinc</keyword>
<feature type="compositionally biased region" description="Polar residues" evidence="5">
    <location>
        <begin position="295"/>
        <end position="343"/>
    </location>
</feature>
<evidence type="ECO:0000256" key="5">
    <source>
        <dbReference type="SAM" id="MobiDB-lite"/>
    </source>
</evidence>
<dbReference type="KEGG" id="aten:116287494"/>
<dbReference type="GO" id="GO:0006275">
    <property type="term" value="P:regulation of DNA replication"/>
    <property type="evidence" value="ECO:0007669"/>
    <property type="project" value="InterPro"/>
</dbReference>
<dbReference type="OrthoDB" id="6105938at2759"/>
<dbReference type="SUPFAM" id="SSF57850">
    <property type="entry name" value="RING/U-box"/>
    <property type="match status" value="1"/>
</dbReference>
<feature type="compositionally biased region" description="Polar residues" evidence="5">
    <location>
        <begin position="157"/>
        <end position="177"/>
    </location>
</feature>
<dbReference type="RefSeq" id="XP_031550035.1">
    <property type="nucleotide sequence ID" value="XM_031694175.1"/>
</dbReference>
<dbReference type="GeneID" id="116287494"/>
<dbReference type="InterPro" id="IPR001841">
    <property type="entry name" value="Znf_RING"/>
</dbReference>
<dbReference type="GO" id="GO:0008270">
    <property type="term" value="F:zinc ion binding"/>
    <property type="evidence" value="ECO:0007669"/>
    <property type="project" value="UniProtKB-KW"/>
</dbReference>
<dbReference type="CDD" id="cd16562">
    <property type="entry name" value="RING-HC_RNF219"/>
    <property type="match status" value="1"/>
</dbReference>
<evidence type="ECO:0000313" key="7">
    <source>
        <dbReference type="Proteomes" id="UP000515163"/>
    </source>
</evidence>
<dbReference type="PROSITE" id="PS50089">
    <property type="entry name" value="ZF_RING_2"/>
    <property type="match status" value="1"/>
</dbReference>
<dbReference type="SMART" id="SM00184">
    <property type="entry name" value="RING"/>
    <property type="match status" value="1"/>
</dbReference>
<feature type="region of interest" description="Disordered" evidence="5">
    <location>
        <begin position="148"/>
        <end position="178"/>
    </location>
</feature>
<sequence>MRMLSIGYLLSSADWCVVQSHMLFKMASSNRSVTNTSLSLTLPISCQICLGKVKEPVVCPNQHVFCSPCLNLWLRSNPYCPTCRTPITNDQPCKKILGSIDLQVNSDAITKAELRRTRLELIRKEYEDDLSTMQNTIERLKAENKRLHERLSEQDKTISSLHLSVNQKSGKESSSSKPCPDLDMLLKLTAKLQEASVTYEQLKNDMLKTKEENKRVREENESLLRQTARLKDDSLFTKSPQRFSRYSMAAMQTKVSQYEKEVQQLKKALRRSDSYIEELNAKIDVKSCDERPSSLGDSCQKQASSTNDESRRSSIASIEGLTTTSGTSPKNPADSNTENNSSSGDEDRPTMVDVCNFPSSSALTTLSQNASNIGDVLSSPLAEAASAIEAADQWLKAASSKADSSSGLQAPDVFYQADISLQRLDSKLNMGSTPPVDPFPASRQLMMLSERFSRQRDTPPVKLDYSVASPSSSDGGRVLPKTLDFDMLVEGGSVNGDSPRNTPQLGTLSPRIENCSNDLTSVSAAVSYAYTKIKTETNESLDPATQAKRVKLEKDETFQFGD</sequence>
<evidence type="ECO:0000256" key="1">
    <source>
        <dbReference type="ARBA" id="ARBA00022771"/>
    </source>
</evidence>
<gene>
    <name evidence="8" type="primary">LOC116287494</name>
</gene>
<keyword evidence="7" id="KW-1185">Reference proteome</keyword>
<evidence type="ECO:0000259" key="6">
    <source>
        <dbReference type="PROSITE" id="PS50089"/>
    </source>
</evidence>
<dbReference type="PANTHER" id="PTHR14609:SF1">
    <property type="entry name" value="ORC UBIQUITIN LIGASE 1"/>
    <property type="match status" value="1"/>
</dbReference>
<evidence type="ECO:0000256" key="4">
    <source>
        <dbReference type="SAM" id="Coils"/>
    </source>
</evidence>
<dbReference type="AlphaFoldDB" id="A0A6P8HC07"/>
<dbReference type="GO" id="GO:0004842">
    <property type="term" value="F:ubiquitin-protein transferase activity"/>
    <property type="evidence" value="ECO:0007669"/>
    <property type="project" value="InterPro"/>
</dbReference>
<reference evidence="8" key="1">
    <citation type="submission" date="2025-08" db="UniProtKB">
        <authorList>
            <consortium name="RefSeq"/>
        </authorList>
    </citation>
    <scope>IDENTIFICATION</scope>
    <source>
        <tissue evidence="8">Tentacle</tissue>
    </source>
</reference>
<dbReference type="Pfam" id="PF13923">
    <property type="entry name" value="zf-C3HC4_2"/>
    <property type="match status" value="1"/>
</dbReference>
<dbReference type="InterPro" id="IPR039209">
    <property type="entry name" value="OBI1"/>
</dbReference>
<dbReference type="InterPro" id="IPR035691">
    <property type="entry name" value="OBI1_RING-HC"/>
</dbReference>
<organism evidence="7 8">
    <name type="scientific">Actinia tenebrosa</name>
    <name type="common">Australian red waratah sea anemone</name>
    <dbReference type="NCBI Taxonomy" id="6105"/>
    <lineage>
        <taxon>Eukaryota</taxon>
        <taxon>Metazoa</taxon>
        <taxon>Cnidaria</taxon>
        <taxon>Anthozoa</taxon>
        <taxon>Hexacorallia</taxon>
        <taxon>Actiniaria</taxon>
        <taxon>Actiniidae</taxon>
        <taxon>Actinia</taxon>
    </lineage>
</organism>
<keyword evidence="1 3" id="KW-0863">Zinc-finger</keyword>